<keyword evidence="2" id="KW-0342">GTP-binding</keyword>
<protein>
    <submittedName>
        <fullName evidence="4">DAR GTPase 2, mitochondrial</fullName>
    </submittedName>
</protein>
<organism evidence="4 5">
    <name type="scientific">Panicum miliaceum</name>
    <name type="common">Proso millet</name>
    <name type="synonym">Broomcorn millet</name>
    <dbReference type="NCBI Taxonomy" id="4540"/>
    <lineage>
        <taxon>Eukaryota</taxon>
        <taxon>Viridiplantae</taxon>
        <taxon>Streptophyta</taxon>
        <taxon>Embryophyta</taxon>
        <taxon>Tracheophyta</taxon>
        <taxon>Spermatophyta</taxon>
        <taxon>Magnoliopsida</taxon>
        <taxon>Liliopsida</taxon>
        <taxon>Poales</taxon>
        <taxon>Poaceae</taxon>
        <taxon>PACMAD clade</taxon>
        <taxon>Panicoideae</taxon>
        <taxon>Panicodae</taxon>
        <taxon>Paniceae</taxon>
        <taxon>Panicinae</taxon>
        <taxon>Panicum</taxon>
        <taxon>Panicum sect. Panicum</taxon>
    </lineage>
</organism>
<evidence type="ECO:0000313" key="5">
    <source>
        <dbReference type="Proteomes" id="UP000275267"/>
    </source>
</evidence>
<accession>A0A3L6QBF3</accession>
<evidence type="ECO:0000256" key="2">
    <source>
        <dbReference type="ARBA" id="ARBA00023134"/>
    </source>
</evidence>
<evidence type="ECO:0000256" key="3">
    <source>
        <dbReference type="SAM" id="MobiDB-lite"/>
    </source>
</evidence>
<sequence>MDTAERAIRARLTLVDLVLEVHDTRLPASSAFEPLRRRVPLKPDGRRVVVLNKADMADLYETGVNQAQPCAAHWGNLTAGSEFWCTSGRQGGAAARPEAVRTRGEGGATGGRASGEAERRRQLPWRGTAWRRSRGRIAGARREKKFFGGGVCVGGCGG</sequence>
<evidence type="ECO:0000313" key="4">
    <source>
        <dbReference type="EMBL" id="RLM75158.1"/>
    </source>
</evidence>
<comment type="caution">
    <text evidence="4">The sequence shown here is derived from an EMBL/GenBank/DDBJ whole genome shotgun (WGS) entry which is preliminary data.</text>
</comment>
<dbReference type="OrthoDB" id="269151at2759"/>
<evidence type="ECO:0000256" key="1">
    <source>
        <dbReference type="ARBA" id="ARBA00022741"/>
    </source>
</evidence>
<dbReference type="Proteomes" id="UP000275267">
    <property type="component" value="Unassembled WGS sequence"/>
</dbReference>
<keyword evidence="5" id="KW-1185">Reference proteome</keyword>
<dbReference type="AlphaFoldDB" id="A0A3L6QBF3"/>
<gene>
    <name evidence="4" type="ORF">C2845_PM15G17280</name>
</gene>
<reference evidence="5" key="1">
    <citation type="journal article" date="2019" name="Nat. Commun.">
        <title>The genome of broomcorn millet.</title>
        <authorList>
            <person name="Zou C."/>
            <person name="Miki D."/>
            <person name="Li D."/>
            <person name="Tang Q."/>
            <person name="Xiao L."/>
            <person name="Rajput S."/>
            <person name="Deng P."/>
            <person name="Jia W."/>
            <person name="Huang R."/>
            <person name="Zhang M."/>
            <person name="Sun Y."/>
            <person name="Hu J."/>
            <person name="Fu X."/>
            <person name="Schnable P.S."/>
            <person name="Li F."/>
            <person name="Zhang H."/>
            <person name="Feng B."/>
            <person name="Zhu X."/>
            <person name="Liu R."/>
            <person name="Schnable J.C."/>
            <person name="Zhu J.-K."/>
            <person name="Zhang H."/>
        </authorList>
    </citation>
    <scope>NUCLEOTIDE SEQUENCE [LARGE SCALE GENOMIC DNA]</scope>
</reference>
<keyword evidence="1" id="KW-0547">Nucleotide-binding</keyword>
<dbReference type="GO" id="GO:0005739">
    <property type="term" value="C:mitochondrion"/>
    <property type="evidence" value="ECO:0007669"/>
    <property type="project" value="TreeGrafter"/>
</dbReference>
<dbReference type="GO" id="GO:0032543">
    <property type="term" value="P:mitochondrial translation"/>
    <property type="evidence" value="ECO:0007669"/>
    <property type="project" value="TreeGrafter"/>
</dbReference>
<dbReference type="GO" id="GO:0005525">
    <property type="term" value="F:GTP binding"/>
    <property type="evidence" value="ECO:0007669"/>
    <property type="project" value="UniProtKB-KW"/>
</dbReference>
<dbReference type="STRING" id="4540.A0A3L6QBF3"/>
<name>A0A3L6QBF3_PANMI</name>
<dbReference type="PANTHER" id="PTHR45782">
    <property type="entry name" value="MITOCHONDRIAL RIBOSOME-ASSOCIATED GTPASE 1"/>
    <property type="match status" value="1"/>
</dbReference>
<dbReference type="EMBL" id="PQIB02000013">
    <property type="protein sequence ID" value="RLM75158.1"/>
    <property type="molecule type" value="Genomic_DNA"/>
</dbReference>
<dbReference type="InterPro" id="IPR027417">
    <property type="entry name" value="P-loop_NTPase"/>
</dbReference>
<dbReference type="PANTHER" id="PTHR45782:SF1">
    <property type="entry name" value="DAR GTPASE 2, MITOCHONDRIAL"/>
    <property type="match status" value="1"/>
</dbReference>
<proteinExistence type="predicted"/>
<dbReference type="GO" id="GO:0003924">
    <property type="term" value="F:GTPase activity"/>
    <property type="evidence" value="ECO:0007669"/>
    <property type="project" value="TreeGrafter"/>
</dbReference>
<feature type="region of interest" description="Disordered" evidence="3">
    <location>
        <begin position="95"/>
        <end position="127"/>
    </location>
</feature>
<dbReference type="Gene3D" id="3.40.50.300">
    <property type="entry name" value="P-loop containing nucleotide triphosphate hydrolases"/>
    <property type="match status" value="1"/>
</dbReference>